<gene>
    <name evidence="6" type="ORF">ACJ72_04888</name>
</gene>
<dbReference type="GO" id="GO:0008270">
    <property type="term" value="F:zinc ion binding"/>
    <property type="evidence" value="ECO:0007669"/>
    <property type="project" value="InterPro"/>
</dbReference>
<dbReference type="InterPro" id="IPR036864">
    <property type="entry name" value="Zn2-C6_fun-type_DNA-bd_sf"/>
</dbReference>
<feature type="region of interest" description="Disordered" evidence="5">
    <location>
        <begin position="187"/>
        <end position="209"/>
    </location>
</feature>
<evidence type="ECO:0000313" key="6">
    <source>
        <dbReference type="EMBL" id="OAX80774.1"/>
    </source>
</evidence>
<protein>
    <recommendedName>
        <fullName evidence="8">Zn(2)-C6 fungal-type domain-containing protein</fullName>
    </recommendedName>
</protein>
<feature type="compositionally biased region" description="Low complexity" evidence="5">
    <location>
        <begin position="310"/>
        <end position="325"/>
    </location>
</feature>
<evidence type="ECO:0000313" key="7">
    <source>
        <dbReference type="Proteomes" id="UP000091918"/>
    </source>
</evidence>
<keyword evidence="7" id="KW-1185">Reference proteome</keyword>
<name>A0A1B7NVH0_9EURO</name>
<dbReference type="GO" id="GO:0000981">
    <property type="term" value="F:DNA-binding transcription factor activity, RNA polymerase II-specific"/>
    <property type="evidence" value="ECO:0007669"/>
    <property type="project" value="InterPro"/>
</dbReference>
<dbReference type="CDD" id="cd00067">
    <property type="entry name" value="GAL4"/>
    <property type="match status" value="1"/>
</dbReference>
<evidence type="ECO:0000256" key="1">
    <source>
        <dbReference type="ARBA" id="ARBA00023015"/>
    </source>
</evidence>
<evidence type="ECO:0000256" key="2">
    <source>
        <dbReference type="ARBA" id="ARBA00023125"/>
    </source>
</evidence>
<feature type="region of interest" description="Disordered" evidence="5">
    <location>
        <begin position="268"/>
        <end position="332"/>
    </location>
</feature>
<dbReference type="AlphaFoldDB" id="A0A1B7NVH0"/>
<dbReference type="OrthoDB" id="4151048at2759"/>
<evidence type="ECO:0000256" key="4">
    <source>
        <dbReference type="ARBA" id="ARBA00023242"/>
    </source>
</evidence>
<sequence>MTAHQPSPPLDASSPSEGNVRKRVCKACDRCRLKKSKVHTMNELYPFWVESIRAWKLAVVIMCLQKNDIQCDGANPCGRCKADNAICVFGERKKAHDKVYPKGYVEMLEQQQAQLVTGLQALYKLALDGEGWLGAPLKDSGNGHPLTHDILERLGALKQEGNSSDEPFEDDLQLAQKKLIANGAGFMQRQDSSDGSESEHSSTFSSRPSLFEVPFTMNLNQFPPTPPSPHVFPTRAQQIPEHILEGMSQQQQHQQQFLLQQQQRQKELNKENLRQQRQQTVQFQQQQFHQRQQMGVERQQQKPTQQPLNAQQRQSQVPASQSPVSMFYNSSGVQPSLNPSILQRQQSWPQGNALEDSMDLSTIDSPLMMQFDMPMQVQASCRPMALTGGLNSCLPMQHDWIEDADFKAFLNPTQQ</sequence>
<dbReference type="PANTHER" id="PTHR47655:SF3">
    <property type="entry name" value="ZN(II)2CYS6 TRANSCRIPTION FACTOR (EUROFUNG)"/>
    <property type="match status" value="1"/>
</dbReference>
<dbReference type="InterPro" id="IPR052783">
    <property type="entry name" value="Metabolic/Drug-Res_Regulator"/>
</dbReference>
<dbReference type="STRING" id="1658172.A0A1B7NVH0"/>
<proteinExistence type="predicted"/>
<evidence type="ECO:0000256" key="5">
    <source>
        <dbReference type="SAM" id="MobiDB-lite"/>
    </source>
</evidence>
<keyword evidence="1" id="KW-0805">Transcription regulation</keyword>
<keyword evidence="4" id="KW-0539">Nucleus</keyword>
<evidence type="ECO:0000256" key="3">
    <source>
        <dbReference type="ARBA" id="ARBA00023163"/>
    </source>
</evidence>
<feature type="compositionally biased region" description="Low complexity" evidence="5">
    <location>
        <begin position="275"/>
        <end position="298"/>
    </location>
</feature>
<dbReference type="InterPro" id="IPR001138">
    <property type="entry name" value="Zn2Cys6_DnaBD"/>
</dbReference>
<dbReference type="EMBL" id="LGUA01000621">
    <property type="protein sequence ID" value="OAX80774.1"/>
    <property type="molecule type" value="Genomic_DNA"/>
</dbReference>
<reference evidence="6 7" key="1">
    <citation type="submission" date="2015-07" db="EMBL/GenBank/DDBJ databases">
        <title>Emmonsia species relationships and genome sequence.</title>
        <authorList>
            <person name="Cuomo C.A."/>
            <person name="Schwartz I.S."/>
            <person name="Kenyon C."/>
            <person name="de Hoog G.S."/>
            <person name="Govender N.P."/>
            <person name="Botha A."/>
            <person name="Moreno L."/>
            <person name="de Vries M."/>
            <person name="Munoz J.F."/>
            <person name="Stielow J.B."/>
        </authorList>
    </citation>
    <scope>NUCLEOTIDE SEQUENCE [LARGE SCALE GENOMIC DNA]</scope>
    <source>
        <strain evidence="6 7">CBS 136260</strain>
    </source>
</reference>
<organism evidence="6 7">
    <name type="scientific">Emergomyces africanus</name>
    <dbReference type="NCBI Taxonomy" id="1955775"/>
    <lineage>
        <taxon>Eukaryota</taxon>
        <taxon>Fungi</taxon>
        <taxon>Dikarya</taxon>
        <taxon>Ascomycota</taxon>
        <taxon>Pezizomycotina</taxon>
        <taxon>Eurotiomycetes</taxon>
        <taxon>Eurotiomycetidae</taxon>
        <taxon>Onygenales</taxon>
        <taxon>Ajellomycetaceae</taxon>
        <taxon>Emergomyces</taxon>
    </lineage>
</organism>
<keyword evidence="3" id="KW-0804">Transcription</keyword>
<dbReference type="GO" id="GO:0003677">
    <property type="term" value="F:DNA binding"/>
    <property type="evidence" value="ECO:0007669"/>
    <property type="project" value="UniProtKB-KW"/>
</dbReference>
<dbReference type="Gene3D" id="4.10.240.10">
    <property type="entry name" value="Zn(2)-C6 fungal-type DNA-binding domain"/>
    <property type="match status" value="1"/>
</dbReference>
<accession>A0A1B7NVH0</accession>
<keyword evidence="2" id="KW-0238">DNA-binding</keyword>
<evidence type="ECO:0008006" key="8">
    <source>
        <dbReference type="Google" id="ProtNLM"/>
    </source>
</evidence>
<dbReference type="Proteomes" id="UP000091918">
    <property type="component" value="Unassembled WGS sequence"/>
</dbReference>
<comment type="caution">
    <text evidence="6">The sequence shown here is derived from an EMBL/GenBank/DDBJ whole genome shotgun (WGS) entry which is preliminary data.</text>
</comment>
<dbReference type="PANTHER" id="PTHR47655">
    <property type="entry name" value="QUINIC ACID UTILIZATION ACTIVATOR"/>
    <property type="match status" value="1"/>
</dbReference>